<organism evidence="1 2">
    <name type="scientific">Aquisalimonas asiatica</name>
    <dbReference type="NCBI Taxonomy" id="406100"/>
    <lineage>
        <taxon>Bacteria</taxon>
        <taxon>Pseudomonadati</taxon>
        <taxon>Pseudomonadota</taxon>
        <taxon>Gammaproteobacteria</taxon>
        <taxon>Chromatiales</taxon>
        <taxon>Ectothiorhodospiraceae</taxon>
        <taxon>Aquisalimonas</taxon>
    </lineage>
</organism>
<protein>
    <submittedName>
        <fullName evidence="1">Uncharacterized protein</fullName>
    </submittedName>
</protein>
<dbReference type="EMBL" id="FOEG01000008">
    <property type="protein sequence ID" value="SEP07628.1"/>
    <property type="molecule type" value="Genomic_DNA"/>
</dbReference>
<evidence type="ECO:0000313" key="1">
    <source>
        <dbReference type="EMBL" id="SEP07628.1"/>
    </source>
</evidence>
<evidence type="ECO:0000313" key="2">
    <source>
        <dbReference type="Proteomes" id="UP000199657"/>
    </source>
</evidence>
<name>A0A1H8UYI1_9GAMM</name>
<gene>
    <name evidence="1" type="ORF">SAMN04488052_108119</name>
</gene>
<dbReference type="STRING" id="406100.SAMN04488052_108119"/>
<dbReference type="AlphaFoldDB" id="A0A1H8UYI1"/>
<keyword evidence="2" id="KW-1185">Reference proteome</keyword>
<reference evidence="1 2" key="1">
    <citation type="submission" date="2016-10" db="EMBL/GenBank/DDBJ databases">
        <authorList>
            <person name="de Groot N.N."/>
        </authorList>
    </citation>
    <scope>NUCLEOTIDE SEQUENCE [LARGE SCALE GENOMIC DNA]</scope>
    <source>
        <strain evidence="1 2">CGMCC 1.6291</strain>
    </source>
</reference>
<accession>A0A1H8UYI1</accession>
<proteinExistence type="predicted"/>
<dbReference type="Proteomes" id="UP000199657">
    <property type="component" value="Unassembled WGS sequence"/>
</dbReference>
<dbReference type="RefSeq" id="WP_216110865.1">
    <property type="nucleotide sequence ID" value="NZ_FOEG01000008.1"/>
</dbReference>
<sequence>MSDEKKLMSVDFFGNGLCTHCHLARQELEEFRAFNEASESAWGNRDKQLQDHLDSILVKYPESSHGEIVESYGWDLHVNQVKYPSIHRQSIILTIFSFLEHELNSLCYILSESVSSSVSLRDLKGQGVERAFLYLRKIAEFDLSKANSELTYIRGLNSVRNQIVHNGGALPQDAKHKANMFVNSCRNLAGDPGSSLRVREEFVPEMIGVLMAFFGKLEEQVQGHIQAYNRGA</sequence>